<keyword evidence="6" id="KW-1185">Reference proteome</keyword>
<dbReference type="Proteomes" id="UP000235220">
    <property type="component" value="Chromosome 10"/>
</dbReference>
<evidence type="ECO:0000256" key="5">
    <source>
        <dbReference type="ARBA" id="ARBA00022833"/>
    </source>
</evidence>
<dbReference type="SMART" id="SM00184">
    <property type="entry name" value="RING"/>
    <property type="match status" value="1"/>
</dbReference>
<gene>
    <name evidence="7" type="primary">LOC108991411</name>
</gene>
<dbReference type="RefSeq" id="XP_018821195.1">
    <property type="nucleotide sequence ID" value="XM_018965650.1"/>
</dbReference>
<dbReference type="InterPro" id="IPR013083">
    <property type="entry name" value="Znf_RING/FYVE/PHD"/>
</dbReference>
<evidence type="ECO:0000313" key="6">
    <source>
        <dbReference type="Proteomes" id="UP000235220"/>
    </source>
</evidence>
<dbReference type="GeneID" id="108991411"/>
<dbReference type="AlphaFoldDB" id="A0A2I4EP65"/>
<dbReference type="Gene3D" id="3.30.40.10">
    <property type="entry name" value="Zinc/RING finger domain, C3HC4 (zinc finger)"/>
    <property type="match status" value="1"/>
</dbReference>
<keyword evidence="4" id="KW-0863">Zinc-finger</keyword>
<organism evidence="6 7">
    <name type="scientific">Juglans regia</name>
    <name type="common">English walnut</name>
    <dbReference type="NCBI Taxonomy" id="51240"/>
    <lineage>
        <taxon>Eukaryota</taxon>
        <taxon>Viridiplantae</taxon>
        <taxon>Streptophyta</taxon>
        <taxon>Embryophyta</taxon>
        <taxon>Tracheophyta</taxon>
        <taxon>Spermatophyta</taxon>
        <taxon>Magnoliopsida</taxon>
        <taxon>eudicotyledons</taxon>
        <taxon>Gunneridae</taxon>
        <taxon>Pentapetalae</taxon>
        <taxon>rosids</taxon>
        <taxon>fabids</taxon>
        <taxon>Fagales</taxon>
        <taxon>Juglandaceae</taxon>
        <taxon>Juglans</taxon>
    </lineage>
</organism>
<evidence type="ECO:0000256" key="3">
    <source>
        <dbReference type="ARBA" id="ARBA00022723"/>
    </source>
</evidence>
<dbReference type="KEGG" id="jre:108991411"/>
<dbReference type="EC" id="2.3.2.27" evidence="2"/>
<comment type="catalytic activity">
    <reaction evidence="1">
        <text>S-ubiquitinyl-[E2 ubiquitin-conjugating enzyme]-L-cysteine + [acceptor protein]-L-lysine = [E2 ubiquitin-conjugating enzyme]-L-cysteine + N(6)-ubiquitinyl-[acceptor protein]-L-lysine.</text>
        <dbReference type="EC" id="2.3.2.27"/>
    </reaction>
</comment>
<accession>A0A2I4EP65</accession>
<keyword evidence="5" id="KW-0862">Zinc</keyword>
<name>A0A2I4EP65_JUGRE</name>
<dbReference type="Pfam" id="PF13639">
    <property type="entry name" value="zf-RING_2"/>
    <property type="match status" value="1"/>
</dbReference>
<dbReference type="Gramene" id="Jr10_20290_p1">
    <property type="protein sequence ID" value="cds.Jr10_20290_p1"/>
    <property type="gene ID" value="Jr10_20290"/>
</dbReference>
<evidence type="ECO:0000256" key="2">
    <source>
        <dbReference type="ARBA" id="ARBA00012483"/>
    </source>
</evidence>
<dbReference type="OrthoDB" id="21204at2759"/>
<sequence>MAAISTESNAMSNYPKDLLFDLDEVLTLPEDSGRRIAAPRSLLMNMPAIATTSDHVCSVCFESFGSTGEDGIGKQVPCGHVFHETCITSWLSHHDSCPLCRCQFSVE</sequence>
<evidence type="ECO:0000256" key="1">
    <source>
        <dbReference type="ARBA" id="ARBA00000900"/>
    </source>
</evidence>
<dbReference type="PROSITE" id="PS50089">
    <property type="entry name" value="ZF_RING_2"/>
    <property type="match status" value="1"/>
</dbReference>
<dbReference type="GO" id="GO:0008270">
    <property type="term" value="F:zinc ion binding"/>
    <property type="evidence" value="ECO:0007669"/>
    <property type="project" value="UniProtKB-KW"/>
</dbReference>
<dbReference type="PANTHER" id="PTHR15710:SF74">
    <property type="entry name" value="RING-TYPE E3 UBIQUITIN TRANSFERASE-RELATED"/>
    <property type="match status" value="1"/>
</dbReference>
<proteinExistence type="predicted"/>
<reference evidence="7" key="1">
    <citation type="submission" date="2025-08" db="UniProtKB">
        <authorList>
            <consortium name="RefSeq"/>
        </authorList>
    </citation>
    <scope>IDENTIFICATION</scope>
    <source>
        <tissue evidence="7">Leaves</tissue>
    </source>
</reference>
<dbReference type="PANTHER" id="PTHR15710">
    <property type="entry name" value="E3 UBIQUITIN-PROTEIN LIGASE PRAJA"/>
    <property type="match status" value="1"/>
</dbReference>
<protein>
    <recommendedName>
        <fullName evidence="2">RING-type E3 ubiquitin transferase</fullName>
        <ecNumber evidence="2">2.3.2.27</ecNumber>
    </recommendedName>
</protein>
<evidence type="ECO:0000256" key="4">
    <source>
        <dbReference type="ARBA" id="ARBA00022771"/>
    </source>
</evidence>
<dbReference type="GO" id="GO:0061630">
    <property type="term" value="F:ubiquitin protein ligase activity"/>
    <property type="evidence" value="ECO:0007669"/>
    <property type="project" value="UniProtKB-EC"/>
</dbReference>
<dbReference type="InterPro" id="IPR001841">
    <property type="entry name" value="Znf_RING"/>
</dbReference>
<evidence type="ECO:0000313" key="7">
    <source>
        <dbReference type="RefSeq" id="XP_018821195.1"/>
    </source>
</evidence>
<dbReference type="SUPFAM" id="SSF57850">
    <property type="entry name" value="RING/U-box"/>
    <property type="match status" value="1"/>
</dbReference>
<keyword evidence="3" id="KW-0479">Metal-binding</keyword>